<evidence type="ECO:0000256" key="4">
    <source>
        <dbReference type="ARBA" id="ARBA00023002"/>
    </source>
</evidence>
<evidence type="ECO:0000256" key="1">
    <source>
        <dbReference type="ARBA" id="ARBA00010790"/>
    </source>
</evidence>
<dbReference type="GeneID" id="28997435"/>
<dbReference type="InterPro" id="IPR000172">
    <property type="entry name" value="GMC_OxRdtase_N"/>
</dbReference>
<feature type="domain" description="Glucose-methanol-choline oxidoreductase N-terminal" evidence="5">
    <location>
        <begin position="84"/>
        <end position="225"/>
    </location>
</feature>
<organism evidence="7 8">
    <name type="scientific">Phycomyces blakesleeanus (strain ATCC 8743b / DSM 1359 / FGSC 10004 / NBRC 33097 / NRRL 1555)</name>
    <dbReference type="NCBI Taxonomy" id="763407"/>
    <lineage>
        <taxon>Eukaryota</taxon>
        <taxon>Fungi</taxon>
        <taxon>Fungi incertae sedis</taxon>
        <taxon>Mucoromycota</taxon>
        <taxon>Mucoromycotina</taxon>
        <taxon>Mucoromycetes</taxon>
        <taxon>Mucorales</taxon>
        <taxon>Phycomycetaceae</taxon>
        <taxon>Phycomyces</taxon>
    </lineage>
</organism>
<proteinExistence type="inferred from homology"/>
<dbReference type="SUPFAM" id="SSF51905">
    <property type="entry name" value="FAD/NAD(P)-binding domain"/>
    <property type="match status" value="1"/>
</dbReference>
<dbReference type="OrthoDB" id="269227at2759"/>
<evidence type="ECO:0000259" key="6">
    <source>
        <dbReference type="Pfam" id="PF05199"/>
    </source>
</evidence>
<reference evidence="8" key="1">
    <citation type="submission" date="2015-06" db="EMBL/GenBank/DDBJ databases">
        <title>Expansion of signal transduction pathways in fungi by whole-genome duplication.</title>
        <authorList>
            <consortium name="DOE Joint Genome Institute"/>
            <person name="Corrochano L.M."/>
            <person name="Kuo A."/>
            <person name="Marcet-Houben M."/>
            <person name="Polaino S."/>
            <person name="Salamov A."/>
            <person name="Villalobos J.M."/>
            <person name="Alvarez M.I."/>
            <person name="Avalos J."/>
            <person name="Benito E.P."/>
            <person name="Benoit I."/>
            <person name="Burger G."/>
            <person name="Camino L.P."/>
            <person name="Canovas D."/>
            <person name="Cerda-Olmedo E."/>
            <person name="Cheng J.-F."/>
            <person name="Dominguez A."/>
            <person name="Elias M."/>
            <person name="Eslava A.P."/>
            <person name="Glaser F."/>
            <person name="Grimwood J."/>
            <person name="Gutierrez G."/>
            <person name="Heitman J."/>
            <person name="Henrissat B."/>
            <person name="Iturriaga E.A."/>
            <person name="Lang B.F."/>
            <person name="Lavin J.L."/>
            <person name="Lee S."/>
            <person name="Li W."/>
            <person name="Lindquist E."/>
            <person name="Lopez-Garcia S."/>
            <person name="Luque E.M."/>
            <person name="Marcos A.T."/>
            <person name="Martin J."/>
            <person name="McCluskey K."/>
            <person name="Medina H.R."/>
            <person name="Miralles-Duran A."/>
            <person name="Miyazaki A."/>
            <person name="Munoz-Torres E."/>
            <person name="Oguiza J.A."/>
            <person name="Ohm R."/>
            <person name="Olmedo M."/>
            <person name="Orejas M."/>
            <person name="Ortiz-Castellanos L."/>
            <person name="Pisabarro A.G."/>
            <person name="Rodriguez-Romero J."/>
            <person name="Ruiz-Herrera J."/>
            <person name="Ruiz-Vazquez R."/>
            <person name="Sanz C."/>
            <person name="Schackwitz W."/>
            <person name="Schmutz J."/>
            <person name="Shahriari M."/>
            <person name="Shelest E."/>
            <person name="Silva-Franco F."/>
            <person name="Soanes D."/>
            <person name="Syed K."/>
            <person name="Tagua V.G."/>
            <person name="Talbot N.J."/>
            <person name="Thon M."/>
            <person name="De vries R.P."/>
            <person name="Wiebenga A."/>
            <person name="Yadav J.S."/>
            <person name="Braun E.L."/>
            <person name="Baker S."/>
            <person name="Garre V."/>
            <person name="Horwitz B."/>
            <person name="Torres-Martinez S."/>
            <person name="Idnurm A."/>
            <person name="Herrera-Estrella A."/>
            <person name="Gabaldon T."/>
            <person name="Grigoriev I.V."/>
        </authorList>
    </citation>
    <scope>NUCLEOTIDE SEQUENCE [LARGE SCALE GENOMIC DNA]</scope>
    <source>
        <strain evidence="8">NRRL 1555(-)</strain>
    </source>
</reference>
<dbReference type="Proteomes" id="UP000077315">
    <property type="component" value="Unassembled WGS sequence"/>
</dbReference>
<keyword evidence="3" id="KW-0274">FAD</keyword>
<evidence type="ECO:0000256" key="3">
    <source>
        <dbReference type="ARBA" id="ARBA00022827"/>
    </source>
</evidence>
<dbReference type="VEuPathDB" id="FungiDB:PHYBLDRAFT_171150"/>
<dbReference type="Pfam" id="PF05199">
    <property type="entry name" value="GMC_oxred_C"/>
    <property type="match status" value="1"/>
</dbReference>
<evidence type="ECO:0000259" key="5">
    <source>
        <dbReference type="Pfam" id="PF00732"/>
    </source>
</evidence>
<feature type="domain" description="Glucose-methanol-choline oxidoreductase C-terminal" evidence="6">
    <location>
        <begin position="336"/>
        <end position="381"/>
    </location>
</feature>
<comment type="similarity">
    <text evidence="1">Belongs to the GMC oxidoreductase family.</text>
</comment>
<dbReference type="InterPro" id="IPR036188">
    <property type="entry name" value="FAD/NAD-bd_sf"/>
</dbReference>
<dbReference type="AlphaFoldDB" id="A0A167LGF7"/>
<dbReference type="Gene3D" id="3.50.50.60">
    <property type="entry name" value="FAD/NAD(P)-binding domain"/>
    <property type="match status" value="1"/>
</dbReference>
<keyword evidence="4" id="KW-0560">Oxidoreductase</keyword>
<sequence length="399" mass="44319">MYICIYVYISNLKSDICAAELSQAGWSVLVIEKGNYYHESELTSHVPTEYKNIYLQGGSFANCKGDINVFEGSTFGSATVISFLDSLKFSDNLDKVYKRIGATTEGIKHIIPNRILIDGCNRKSHEYDWCLTGCKDGIKNGTSTSWLRTAAQNGAHLVGQAKFNRAIIVDGNATGVEFRINNSDQIIRLNSFRTVISAGSLRTQEVLFKSGLKDKSIGQNLRFHPLMVAYGFFDNSQTNPFEGSIMIAISGSIENLYGEYYRSKLVVLHHTTDIFIFGTSWQGQKEHKEAILKFRQSSSVPALVRDKDSKENVGYKKDDKISISYEISKIVLRNNSYCRMGVSPDTSATKPTGDTWETRNLYVCNASLFATTSGVNPIVTTEPIALHVADSIIQTANLN</sequence>
<accession>A0A167LGF7</accession>
<dbReference type="PANTHER" id="PTHR46056:SF12">
    <property type="entry name" value="LONG-CHAIN-ALCOHOL OXIDASE"/>
    <property type="match status" value="1"/>
</dbReference>
<dbReference type="InterPro" id="IPR007867">
    <property type="entry name" value="GMC_OxRtase_C"/>
</dbReference>
<dbReference type="GO" id="GO:0016614">
    <property type="term" value="F:oxidoreductase activity, acting on CH-OH group of donors"/>
    <property type="evidence" value="ECO:0007669"/>
    <property type="project" value="InterPro"/>
</dbReference>
<dbReference type="Pfam" id="PF00732">
    <property type="entry name" value="GMC_oxred_N"/>
    <property type="match status" value="1"/>
</dbReference>
<dbReference type="InParanoid" id="A0A167LGF7"/>
<dbReference type="EMBL" id="KV440988">
    <property type="protein sequence ID" value="OAD70398.1"/>
    <property type="molecule type" value="Genomic_DNA"/>
</dbReference>
<evidence type="ECO:0008006" key="9">
    <source>
        <dbReference type="Google" id="ProtNLM"/>
    </source>
</evidence>
<dbReference type="RefSeq" id="XP_018288438.1">
    <property type="nucleotide sequence ID" value="XM_018436529.1"/>
</dbReference>
<evidence type="ECO:0000313" key="8">
    <source>
        <dbReference type="Proteomes" id="UP000077315"/>
    </source>
</evidence>
<dbReference type="PANTHER" id="PTHR46056">
    <property type="entry name" value="LONG-CHAIN-ALCOHOL OXIDASE"/>
    <property type="match status" value="1"/>
</dbReference>
<name>A0A167LGF7_PHYB8</name>
<keyword evidence="2" id="KW-0285">Flavoprotein</keyword>
<evidence type="ECO:0000256" key="2">
    <source>
        <dbReference type="ARBA" id="ARBA00022630"/>
    </source>
</evidence>
<evidence type="ECO:0000313" key="7">
    <source>
        <dbReference type="EMBL" id="OAD70398.1"/>
    </source>
</evidence>
<protein>
    <recommendedName>
        <fullName evidence="9">Glucose-methanol-choline oxidoreductase N-terminal domain-containing protein</fullName>
    </recommendedName>
</protein>
<dbReference type="STRING" id="763407.A0A167LGF7"/>
<gene>
    <name evidence="7" type="ORF">PHYBLDRAFT_171150</name>
</gene>
<dbReference type="GO" id="GO:0050660">
    <property type="term" value="F:flavin adenine dinucleotide binding"/>
    <property type="evidence" value="ECO:0007669"/>
    <property type="project" value="InterPro"/>
</dbReference>
<keyword evidence="8" id="KW-1185">Reference proteome</keyword>